<name>A0A398CV33_9BACT</name>
<evidence type="ECO:0000313" key="7">
    <source>
        <dbReference type="Proteomes" id="UP000266328"/>
    </source>
</evidence>
<keyword evidence="2" id="KW-0663">Pyridoxal phosphate</keyword>
<dbReference type="SUPFAM" id="SSF50621">
    <property type="entry name" value="Alanine racemase C-terminal domain-like"/>
    <property type="match status" value="1"/>
</dbReference>
<dbReference type="Proteomes" id="UP000266328">
    <property type="component" value="Unassembled WGS sequence"/>
</dbReference>
<dbReference type="Pfam" id="PF01168">
    <property type="entry name" value="Ala_racemase_N"/>
    <property type="match status" value="1"/>
</dbReference>
<reference evidence="6 7" key="1">
    <citation type="submission" date="2018-09" db="EMBL/GenBank/DDBJ databases">
        <title>Discovery and Ecogenomic Context for Candidatus Cryosericales, a Global Caldiserica Order Active in Thawing Permafrost.</title>
        <authorList>
            <person name="Martinez M.A."/>
            <person name="Woodcroft B.J."/>
            <person name="Ignacio Espinoza J.C."/>
            <person name="Zayed A."/>
            <person name="Singleton C.M."/>
            <person name="Boyd J."/>
            <person name="Li Y.-F."/>
            <person name="Purvine S."/>
            <person name="Maughan H."/>
            <person name="Hodgkins S.B."/>
            <person name="Anderson D."/>
            <person name="Sederholm M."/>
            <person name="Temperton B."/>
            <person name="Saleska S.R."/>
            <person name="Tyson G.W."/>
            <person name="Rich V.I."/>
        </authorList>
    </citation>
    <scope>NUCLEOTIDE SEQUENCE [LARGE SCALE GENOMIC DNA]</scope>
    <source>
        <strain evidence="6 7">SMC7</strain>
    </source>
</reference>
<dbReference type="EMBL" id="QXIS01000007">
    <property type="protein sequence ID" value="RIE06542.1"/>
    <property type="molecule type" value="Genomic_DNA"/>
</dbReference>
<comment type="caution">
    <text evidence="6">The sequence shown here is derived from an EMBL/GenBank/DDBJ whole genome shotgun (WGS) entry which is preliminary data.</text>
</comment>
<dbReference type="AlphaFoldDB" id="A0A398CV33"/>
<gene>
    <name evidence="6" type="primary">alr</name>
    <name evidence="6" type="ORF">SMC7_01620</name>
</gene>
<keyword evidence="7" id="KW-1185">Reference proteome</keyword>
<evidence type="ECO:0000256" key="1">
    <source>
        <dbReference type="ARBA" id="ARBA00001933"/>
    </source>
</evidence>
<evidence type="ECO:0000259" key="5">
    <source>
        <dbReference type="SMART" id="SM01005"/>
    </source>
</evidence>
<dbReference type="CDD" id="cd00430">
    <property type="entry name" value="PLPDE_III_AR"/>
    <property type="match status" value="1"/>
</dbReference>
<dbReference type="NCBIfam" id="TIGR00492">
    <property type="entry name" value="alr"/>
    <property type="match status" value="1"/>
</dbReference>
<dbReference type="PRINTS" id="PR00992">
    <property type="entry name" value="ALARACEMASE"/>
</dbReference>
<dbReference type="GO" id="GO:0030632">
    <property type="term" value="P:D-alanine biosynthetic process"/>
    <property type="evidence" value="ECO:0007669"/>
    <property type="project" value="TreeGrafter"/>
</dbReference>
<proteinExistence type="predicted"/>
<evidence type="ECO:0000256" key="2">
    <source>
        <dbReference type="ARBA" id="ARBA00022898"/>
    </source>
</evidence>
<protein>
    <submittedName>
        <fullName evidence="6">Alanine racemase</fullName>
        <ecNumber evidence="6">5.1.1.1</ecNumber>
    </submittedName>
</protein>
<dbReference type="Gene3D" id="2.40.37.10">
    <property type="entry name" value="Lyase, Ornithine Decarboxylase, Chain A, domain 1"/>
    <property type="match status" value="1"/>
</dbReference>
<dbReference type="OrthoDB" id="9813814at2"/>
<sequence>MGRAGVLADNATKQILCSAAVPGVSIVGLYSHFACAESDPEFTALQAARFAAVVREVRAGGLQPAMVHLTNSAGMFTSPDAMLDGVRPGILLYGCPPVSAPTCLVRPVLSLRTEVEMVKELPAGHGIGYGRTFITDRPTRMALIPIGYADGYLRGLSNKAHAILRGRFAPIVGRISMDVCALDVTDIPTAVPGDGVTLIGEQDGCSITAQELAELMETISYEVLTGISKRVPRVYMDRHT</sequence>
<dbReference type="RefSeq" id="WP_119088640.1">
    <property type="nucleotide sequence ID" value="NZ_QXIS01000007.1"/>
</dbReference>
<feature type="domain" description="Alanine racemase C-terminal" evidence="5">
    <location>
        <begin position="108"/>
        <end position="236"/>
    </location>
</feature>
<evidence type="ECO:0000256" key="4">
    <source>
        <dbReference type="PIRSR" id="PIRSR600821-52"/>
    </source>
</evidence>
<dbReference type="InterPro" id="IPR009006">
    <property type="entry name" value="Ala_racemase/Decarboxylase_C"/>
</dbReference>
<comment type="cofactor">
    <cofactor evidence="1">
        <name>pyridoxal 5'-phosphate</name>
        <dbReference type="ChEBI" id="CHEBI:597326"/>
    </cofactor>
</comment>
<dbReference type="PANTHER" id="PTHR30511">
    <property type="entry name" value="ALANINE RACEMASE"/>
    <property type="match status" value="1"/>
</dbReference>
<keyword evidence="3 6" id="KW-0413">Isomerase</keyword>
<dbReference type="SMART" id="SM01005">
    <property type="entry name" value="Ala_racemase_C"/>
    <property type="match status" value="1"/>
</dbReference>
<dbReference type="Gene3D" id="3.20.20.10">
    <property type="entry name" value="Alanine racemase"/>
    <property type="match status" value="1"/>
</dbReference>
<dbReference type="InterPro" id="IPR001608">
    <property type="entry name" value="Ala_racemase_N"/>
</dbReference>
<dbReference type="GO" id="GO:0005829">
    <property type="term" value="C:cytosol"/>
    <property type="evidence" value="ECO:0007669"/>
    <property type="project" value="TreeGrafter"/>
</dbReference>
<evidence type="ECO:0000256" key="3">
    <source>
        <dbReference type="ARBA" id="ARBA00023235"/>
    </source>
</evidence>
<dbReference type="EC" id="5.1.1.1" evidence="6"/>
<feature type="binding site" evidence="4">
    <location>
        <position position="3"/>
    </location>
    <ligand>
        <name>substrate</name>
    </ligand>
</feature>
<dbReference type="PANTHER" id="PTHR30511:SF0">
    <property type="entry name" value="ALANINE RACEMASE, CATABOLIC-RELATED"/>
    <property type="match status" value="1"/>
</dbReference>
<organism evidence="6 7">
    <name type="scientific">Candidatus Cryosericum terrychapinii</name>
    <dbReference type="NCBI Taxonomy" id="2290919"/>
    <lineage>
        <taxon>Bacteria</taxon>
        <taxon>Pseudomonadati</taxon>
        <taxon>Caldisericota/Cryosericota group</taxon>
        <taxon>Candidatus Cryosericota</taxon>
        <taxon>Candidatus Cryosericia</taxon>
        <taxon>Candidatus Cryosericales</taxon>
        <taxon>Candidatus Cryosericaceae</taxon>
        <taxon>Candidatus Cryosericum</taxon>
    </lineage>
</organism>
<dbReference type="SUPFAM" id="SSF51419">
    <property type="entry name" value="PLP-binding barrel"/>
    <property type="match status" value="1"/>
</dbReference>
<dbReference type="GO" id="GO:0008784">
    <property type="term" value="F:alanine racemase activity"/>
    <property type="evidence" value="ECO:0007669"/>
    <property type="project" value="UniProtKB-EC"/>
</dbReference>
<dbReference type="Pfam" id="PF00842">
    <property type="entry name" value="Ala_racemase_C"/>
    <property type="match status" value="1"/>
</dbReference>
<dbReference type="InterPro" id="IPR011079">
    <property type="entry name" value="Ala_racemase_C"/>
</dbReference>
<feature type="binding site" evidence="4">
    <location>
        <position position="177"/>
    </location>
    <ligand>
        <name>substrate</name>
    </ligand>
</feature>
<accession>A0A398CV33</accession>
<dbReference type="InterPro" id="IPR000821">
    <property type="entry name" value="Ala_racemase"/>
</dbReference>
<evidence type="ECO:0000313" key="6">
    <source>
        <dbReference type="EMBL" id="RIE06542.1"/>
    </source>
</evidence>
<dbReference type="GO" id="GO:0030170">
    <property type="term" value="F:pyridoxal phosphate binding"/>
    <property type="evidence" value="ECO:0007669"/>
    <property type="project" value="TreeGrafter"/>
</dbReference>
<dbReference type="InterPro" id="IPR029066">
    <property type="entry name" value="PLP-binding_barrel"/>
</dbReference>